<feature type="chain" id="PRO_5045454209" description="Neocarzinostatin family protein" evidence="3">
    <location>
        <begin position="26"/>
        <end position="380"/>
    </location>
</feature>
<proteinExistence type="predicted"/>
<dbReference type="Gene3D" id="2.60.40.230">
    <property type="entry name" value="Neocarzinostatin-like"/>
    <property type="match status" value="1"/>
</dbReference>
<evidence type="ECO:0000256" key="3">
    <source>
        <dbReference type="SAM" id="SignalP"/>
    </source>
</evidence>
<keyword evidence="5" id="KW-1185">Reference proteome</keyword>
<keyword evidence="2" id="KW-0812">Transmembrane</keyword>
<organism evidence="4 5">
    <name type="scientific">Streptomyces huasconensis</name>
    <dbReference type="NCBI Taxonomy" id="1854574"/>
    <lineage>
        <taxon>Bacteria</taxon>
        <taxon>Bacillati</taxon>
        <taxon>Actinomycetota</taxon>
        <taxon>Actinomycetes</taxon>
        <taxon>Kitasatosporales</taxon>
        <taxon>Streptomycetaceae</taxon>
        <taxon>Streptomyces</taxon>
    </lineage>
</organism>
<dbReference type="InterPro" id="IPR027273">
    <property type="entry name" value="Neocarzinostatin-like"/>
</dbReference>
<evidence type="ECO:0000256" key="2">
    <source>
        <dbReference type="SAM" id="Phobius"/>
    </source>
</evidence>
<feature type="compositionally biased region" description="Low complexity" evidence="1">
    <location>
        <begin position="331"/>
        <end position="345"/>
    </location>
</feature>
<evidence type="ECO:0000256" key="1">
    <source>
        <dbReference type="SAM" id="MobiDB-lite"/>
    </source>
</evidence>
<reference evidence="4 5" key="1">
    <citation type="submission" date="2024-06" db="EMBL/GenBank/DDBJ databases">
        <title>The Natural Products Discovery Center: Release of the First 8490 Sequenced Strains for Exploring Actinobacteria Biosynthetic Diversity.</title>
        <authorList>
            <person name="Kalkreuter E."/>
            <person name="Kautsar S.A."/>
            <person name="Yang D."/>
            <person name="Bader C.D."/>
            <person name="Teijaro C.N."/>
            <person name="Fluegel L."/>
            <person name="Davis C.M."/>
            <person name="Simpson J.R."/>
            <person name="Lauterbach L."/>
            <person name="Steele A.D."/>
            <person name="Gui C."/>
            <person name="Meng S."/>
            <person name="Li G."/>
            <person name="Viehrig K."/>
            <person name="Ye F."/>
            <person name="Su P."/>
            <person name="Kiefer A.F."/>
            <person name="Nichols A."/>
            <person name="Cepeda A.J."/>
            <person name="Yan W."/>
            <person name="Fan B."/>
            <person name="Jiang Y."/>
            <person name="Adhikari A."/>
            <person name="Zheng C.-J."/>
            <person name="Schuster L."/>
            <person name="Cowan T.M."/>
            <person name="Smanski M.J."/>
            <person name="Chevrette M.G."/>
            <person name="De Carvalho L.P.S."/>
            <person name="Shen B."/>
        </authorList>
    </citation>
    <scope>NUCLEOTIDE SEQUENCE [LARGE SCALE GENOMIC DNA]</scope>
    <source>
        <strain evidence="4 5">NPDC047833</strain>
    </source>
</reference>
<protein>
    <recommendedName>
        <fullName evidence="6">Neocarzinostatin family protein</fullName>
    </recommendedName>
</protein>
<keyword evidence="3" id="KW-0732">Signal</keyword>
<feature type="compositionally biased region" description="Polar residues" evidence="1">
    <location>
        <begin position="370"/>
        <end position="380"/>
    </location>
</feature>
<dbReference type="SUPFAM" id="SSF49319">
    <property type="entry name" value="Actinoxanthin-like"/>
    <property type="match status" value="1"/>
</dbReference>
<sequence>MAALWAVVALALLGSALLPWPTATAAPGADKPTVTLSAAQAGKGGSVTVTGEGWRPEALLMMLICGQSTPGEGVVGGTNACANAEGRAVTTGKDGTFRKKLPVAEPPEPCPCVVHVATVTGEKARADAAFKVAGHPVKPLPEQSGGGRLSVLSDTRMEGSGSLLTWFGAPPRRTLVFTVGNVGPAPLKDPVFQVGTSHGVFAPQWEERQWRGTVAPGKKARIELPVELSAGAHGDYLVSLKFGGKVLAEQPWGVGRPWGVTVFWLLLCLVVPAAVFRLGMAVVDRLGPRRRRAGGRHRTGRLAELTDRLARLRSPQGVAAADEKTSAPRVARPSGGSGAPDPGSAERTTALPWFTPDTDPGAPAGRLSAPSDNSPTKGKT</sequence>
<keyword evidence="2" id="KW-0472">Membrane</keyword>
<feature type="transmembrane region" description="Helical" evidence="2">
    <location>
        <begin position="262"/>
        <end position="283"/>
    </location>
</feature>
<comment type="caution">
    <text evidence="4">The sequence shown here is derived from an EMBL/GenBank/DDBJ whole genome shotgun (WGS) entry which is preliminary data.</text>
</comment>
<dbReference type="EMBL" id="JBEYRS010000019">
    <property type="protein sequence ID" value="MEW2366791.1"/>
    <property type="molecule type" value="Genomic_DNA"/>
</dbReference>
<feature type="region of interest" description="Disordered" evidence="1">
    <location>
        <begin position="313"/>
        <end position="380"/>
    </location>
</feature>
<evidence type="ECO:0008006" key="6">
    <source>
        <dbReference type="Google" id="ProtNLM"/>
    </source>
</evidence>
<dbReference type="RefSeq" id="WP_359783365.1">
    <property type="nucleotide sequence ID" value="NZ_JBEYRR010000014.1"/>
</dbReference>
<evidence type="ECO:0000313" key="4">
    <source>
        <dbReference type="EMBL" id="MEW2366791.1"/>
    </source>
</evidence>
<dbReference type="Proteomes" id="UP001553843">
    <property type="component" value="Unassembled WGS sequence"/>
</dbReference>
<name>A0ABV3M504_9ACTN</name>
<gene>
    <name evidence="4" type="ORF">AB0887_33180</name>
</gene>
<evidence type="ECO:0000313" key="5">
    <source>
        <dbReference type="Proteomes" id="UP001553843"/>
    </source>
</evidence>
<feature type="signal peptide" evidence="3">
    <location>
        <begin position="1"/>
        <end position="25"/>
    </location>
</feature>
<keyword evidence="2" id="KW-1133">Transmembrane helix</keyword>
<accession>A0ABV3M504</accession>